<accession>A0ABY2BDJ8</accession>
<evidence type="ECO:0000256" key="1">
    <source>
        <dbReference type="SAM" id="Phobius"/>
    </source>
</evidence>
<keyword evidence="1" id="KW-1133">Transmembrane helix</keyword>
<feature type="transmembrane region" description="Helical" evidence="1">
    <location>
        <begin position="306"/>
        <end position="324"/>
    </location>
</feature>
<organism evidence="2 3">
    <name type="scientific">Kribbella orskensis</name>
    <dbReference type="NCBI Taxonomy" id="2512216"/>
    <lineage>
        <taxon>Bacteria</taxon>
        <taxon>Bacillati</taxon>
        <taxon>Actinomycetota</taxon>
        <taxon>Actinomycetes</taxon>
        <taxon>Propionibacteriales</taxon>
        <taxon>Kribbellaceae</taxon>
        <taxon>Kribbella</taxon>
    </lineage>
</organism>
<reference evidence="2 3" key="1">
    <citation type="journal article" date="2015" name="Stand. Genomic Sci.">
        <title>Genomic Encyclopedia of Bacterial and Archaeal Type Strains, Phase III: the genomes of soil and plant-associated and newly described type strains.</title>
        <authorList>
            <person name="Whitman W.B."/>
            <person name="Woyke T."/>
            <person name="Klenk H.P."/>
            <person name="Zhou Y."/>
            <person name="Lilburn T.G."/>
            <person name="Beck B.J."/>
            <person name="De Vos P."/>
            <person name="Vandamme P."/>
            <person name="Eisen J.A."/>
            <person name="Garrity G."/>
            <person name="Hugenholtz P."/>
            <person name="Kyrpides N.C."/>
        </authorList>
    </citation>
    <scope>NUCLEOTIDE SEQUENCE [LARGE SCALE GENOMIC DNA]</scope>
    <source>
        <strain evidence="2 3">VKM Ac-2538</strain>
    </source>
</reference>
<feature type="transmembrane region" description="Helical" evidence="1">
    <location>
        <begin position="49"/>
        <end position="70"/>
    </location>
</feature>
<proteinExistence type="predicted"/>
<gene>
    <name evidence="2" type="ORF">EV644_11548</name>
</gene>
<sequence length="341" mass="36289">MVRGWSNVRYICGKGKIMSTALTTRPRRRGAQAVVALVARCRRVTRRDLQLVLGVLWLLDGVLQAQPFMFTRGFAEQVVGHTGEGQPGVVSDPVHIAAMIIAAQPFWWNLFFATVQLLLGVGLLARRTARVAVIASIGWAFGLWYLGEGLSGLASGHASLLTGAPGSAMLYAVIAAAAWPSGRGDRAPAPWLVWGWAFLWVGSAVLQLLPGQNTGQGLSSLLSTSAGQAPHWLARLDLSAAIWANHHGTLAVYGLVAVEFLVGIGALTRKGRVWALVIGFLLIIAIWAVGQGFGLLFSGQATDPNSGPLVALMAIALLAPASRIRRRTTTCPPSLLRPTSR</sequence>
<dbReference type="Proteomes" id="UP000295818">
    <property type="component" value="Unassembled WGS sequence"/>
</dbReference>
<dbReference type="EMBL" id="SLWM01000015">
    <property type="protein sequence ID" value="TCO17028.1"/>
    <property type="molecule type" value="Genomic_DNA"/>
</dbReference>
<feature type="transmembrane region" description="Helical" evidence="1">
    <location>
        <begin position="159"/>
        <end position="179"/>
    </location>
</feature>
<feature type="transmembrane region" description="Helical" evidence="1">
    <location>
        <begin position="274"/>
        <end position="294"/>
    </location>
</feature>
<feature type="transmembrane region" description="Helical" evidence="1">
    <location>
        <begin position="131"/>
        <end position="147"/>
    </location>
</feature>
<name>A0ABY2BDJ8_9ACTN</name>
<evidence type="ECO:0000313" key="2">
    <source>
        <dbReference type="EMBL" id="TCO17028.1"/>
    </source>
</evidence>
<keyword evidence="3" id="KW-1185">Reference proteome</keyword>
<keyword evidence="1" id="KW-0472">Membrane</keyword>
<evidence type="ECO:0000313" key="3">
    <source>
        <dbReference type="Proteomes" id="UP000295818"/>
    </source>
</evidence>
<keyword evidence="1" id="KW-0812">Transmembrane</keyword>
<protein>
    <submittedName>
        <fullName evidence="2">Uncharacterized protein</fullName>
    </submittedName>
</protein>
<feature type="transmembrane region" description="Helical" evidence="1">
    <location>
        <begin position="106"/>
        <end position="124"/>
    </location>
</feature>
<feature type="transmembrane region" description="Helical" evidence="1">
    <location>
        <begin position="250"/>
        <end position="267"/>
    </location>
</feature>
<comment type="caution">
    <text evidence="2">The sequence shown here is derived from an EMBL/GenBank/DDBJ whole genome shotgun (WGS) entry which is preliminary data.</text>
</comment>
<feature type="transmembrane region" description="Helical" evidence="1">
    <location>
        <begin position="191"/>
        <end position="209"/>
    </location>
</feature>